<feature type="domain" description="Stress-response A/B barrel" evidence="1">
    <location>
        <begin position="102"/>
        <end position="197"/>
    </location>
</feature>
<evidence type="ECO:0000313" key="2">
    <source>
        <dbReference type="EMBL" id="MBM4565287.1"/>
    </source>
</evidence>
<dbReference type="EMBL" id="WUXR01000002">
    <property type="protein sequence ID" value="MBM4565287.1"/>
    <property type="molecule type" value="Genomic_DNA"/>
</dbReference>
<comment type="caution">
    <text evidence="3">The sequence shown here is derived from an EMBL/GenBank/DDBJ whole genome shotgun (WGS) entry which is preliminary data.</text>
</comment>
<dbReference type="SMART" id="SM00886">
    <property type="entry name" value="Dabb"/>
    <property type="match status" value="1"/>
</dbReference>
<dbReference type="EMBL" id="WVBC01000032">
    <property type="protein sequence ID" value="NKT80258.1"/>
    <property type="molecule type" value="Genomic_DNA"/>
</dbReference>
<dbReference type="RefSeq" id="WP_084961604.1">
    <property type="nucleotide sequence ID" value="NZ_CP027793.1"/>
</dbReference>
<reference evidence="3" key="2">
    <citation type="journal article" date="2020" name="Environ. Microbiol.">
        <title>The novel and transferable erm(51) gene confers Macrolides, Lincosamides, and Streptogramins B (MLSB) resistance to clonal Rhodococcus equi in the environment.</title>
        <authorList>
            <person name="Huber L."/>
            <person name="Giguere S."/>
            <person name="Slovis N.M."/>
            <person name="Alvarez-Narvaez S."/>
            <person name="Hart K.A."/>
            <person name="Greiter M."/>
            <person name="Morris E.R.A."/>
            <person name="Cohen N.D."/>
        </authorList>
    </citation>
    <scope>NUCLEOTIDE SEQUENCE</scope>
    <source>
        <strain evidence="3">Lh_116_1</strain>
        <strain evidence="4">Lh_16_1</strain>
    </source>
</reference>
<organism evidence="3 5">
    <name type="scientific">Rhodococcus hoagii</name>
    <name type="common">Corynebacterium equii</name>
    <dbReference type="NCBI Taxonomy" id="43767"/>
    <lineage>
        <taxon>Bacteria</taxon>
        <taxon>Bacillati</taxon>
        <taxon>Actinomycetota</taxon>
        <taxon>Actinomycetes</taxon>
        <taxon>Mycobacteriales</taxon>
        <taxon>Nocardiaceae</taxon>
        <taxon>Prescottella</taxon>
    </lineage>
</organism>
<name>A0A9Q4ZNX5_RHOHA</name>
<dbReference type="EMBL" id="WVDC01000001">
    <property type="protein sequence ID" value="NKW41205.1"/>
    <property type="molecule type" value="Genomic_DNA"/>
</dbReference>
<evidence type="ECO:0000313" key="5">
    <source>
        <dbReference type="Proteomes" id="UP000603463"/>
    </source>
</evidence>
<sequence length="212" mass="23651">MFNLTRIVHLVAGANPDDFETRLRTTVDAIGTAVTVVGRTLPGAINGGDLIAHLQFADRDEWLRVRTSVDEILASPSVEKVYGVEYHCGTTGRAPGADPGTLYRALLVRVDPSATQESLEQFESDILSMPRHISSMRAWRLSPVETSTGPVSWTHVWEQEFREVGDVTGQYLDHPVHWAVVDRWFDPECPEVVVRDRVCHTFCAVDRVVIGQ</sequence>
<protein>
    <submittedName>
        <fullName evidence="3">Dabb family protein</fullName>
    </submittedName>
</protein>
<dbReference type="Gene3D" id="3.30.70.100">
    <property type="match status" value="1"/>
</dbReference>
<dbReference type="Proteomes" id="UP000603463">
    <property type="component" value="Unassembled WGS sequence"/>
</dbReference>
<accession>A0A9Q4ZNX5</accession>
<dbReference type="GeneID" id="57576063"/>
<dbReference type="AlphaFoldDB" id="A0A9Q4ZNX5"/>
<dbReference type="PROSITE" id="PS51502">
    <property type="entry name" value="S_R_A_B_BARREL"/>
    <property type="match status" value="1"/>
</dbReference>
<evidence type="ECO:0000313" key="4">
    <source>
        <dbReference type="EMBL" id="NKW41205.1"/>
    </source>
</evidence>
<proteinExistence type="predicted"/>
<evidence type="ECO:0000313" key="3">
    <source>
        <dbReference type="EMBL" id="NKT80258.1"/>
    </source>
</evidence>
<dbReference type="Proteomes" id="UP000608063">
    <property type="component" value="Unassembled WGS sequence"/>
</dbReference>
<dbReference type="SUPFAM" id="SSF54909">
    <property type="entry name" value="Dimeric alpha+beta barrel"/>
    <property type="match status" value="1"/>
</dbReference>
<dbReference type="Pfam" id="PF07876">
    <property type="entry name" value="Dabb"/>
    <property type="match status" value="1"/>
</dbReference>
<dbReference type="InterPro" id="IPR013097">
    <property type="entry name" value="Dabb"/>
</dbReference>
<reference evidence="2" key="1">
    <citation type="submission" date="2019-11" db="EMBL/GenBank/DDBJ databases">
        <title>Spread of Macrolides and rifampicin resistant Rhodococcus equi in clinical isolates in the USA.</title>
        <authorList>
            <person name="Alvarez-Narvaez S."/>
            <person name="Huber L."/>
            <person name="Cohen N.D."/>
            <person name="Slovis N."/>
            <person name="Greiter M."/>
            <person name="Giguere S."/>
            <person name="Hart K."/>
        </authorList>
    </citation>
    <scope>NUCLEOTIDE SEQUENCE</scope>
    <source>
        <strain evidence="2">Lh_17</strain>
    </source>
</reference>
<dbReference type="InterPro" id="IPR011008">
    <property type="entry name" value="Dimeric_a/b-barrel"/>
</dbReference>
<dbReference type="Proteomes" id="UP000808906">
    <property type="component" value="Unassembled WGS sequence"/>
</dbReference>
<gene>
    <name evidence="2" type="ORF">GS441_07530</name>
    <name evidence="3" type="ORF">GS882_19415</name>
    <name evidence="4" type="ORF">GS947_06125</name>
</gene>
<evidence type="ECO:0000259" key="1">
    <source>
        <dbReference type="PROSITE" id="PS51502"/>
    </source>
</evidence>